<dbReference type="InterPro" id="IPR050401">
    <property type="entry name" value="Cyclic_nucleotide_synthase"/>
</dbReference>
<dbReference type="PROSITE" id="PS00452">
    <property type="entry name" value="GUANYLATE_CYCLASE_1"/>
    <property type="match status" value="1"/>
</dbReference>
<dbReference type="AlphaFoldDB" id="A0A6I4HVA9"/>
<dbReference type="InterPro" id="IPR001054">
    <property type="entry name" value="A/G_cyclase"/>
</dbReference>
<dbReference type="SMART" id="SM00044">
    <property type="entry name" value="CYCc"/>
    <property type="match status" value="1"/>
</dbReference>
<dbReference type="PANTHER" id="PTHR11920:SF335">
    <property type="entry name" value="GUANYLATE CYCLASE"/>
    <property type="match status" value="1"/>
</dbReference>
<reference evidence="9 10" key="1">
    <citation type="submission" date="2020-12" db="EMBL/GenBank/DDBJ databases">
        <title>HMF7856_wgs.fasta genome submission.</title>
        <authorList>
            <person name="Kang H."/>
            <person name="Kim H."/>
            <person name="Joh K."/>
        </authorList>
    </citation>
    <scope>NUCLEOTIDE SEQUENCE [LARGE SCALE GENOMIC DNA]</scope>
    <source>
        <strain evidence="9 10">HMF7856</strain>
    </source>
</reference>
<keyword evidence="10" id="KW-1185">Reference proteome</keyword>
<evidence type="ECO:0000256" key="5">
    <source>
        <dbReference type="ARBA" id="ARBA00023136"/>
    </source>
</evidence>
<dbReference type="RefSeq" id="WP_157523364.1">
    <property type="nucleotide sequence ID" value="NZ_CP066775.1"/>
</dbReference>
<dbReference type="Gene3D" id="1.25.40.10">
    <property type="entry name" value="Tetratricopeptide repeat domain"/>
    <property type="match status" value="2"/>
</dbReference>
<dbReference type="GO" id="GO:0016020">
    <property type="term" value="C:membrane"/>
    <property type="evidence" value="ECO:0007669"/>
    <property type="project" value="UniProtKB-SubCell"/>
</dbReference>
<evidence type="ECO:0000256" key="4">
    <source>
        <dbReference type="ARBA" id="ARBA00022989"/>
    </source>
</evidence>
<keyword evidence="5" id="KW-0472">Membrane</keyword>
<keyword evidence="6 7" id="KW-0456">Lyase</keyword>
<evidence type="ECO:0000256" key="3">
    <source>
        <dbReference type="ARBA" id="ARBA00022741"/>
    </source>
</evidence>
<dbReference type="KEGG" id="mgik:GO620_000300"/>
<feature type="domain" description="Guanylate cyclase" evidence="8">
    <location>
        <begin position="443"/>
        <end position="571"/>
    </location>
</feature>
<comment type="subcellular location">
    <subcellularLocation>
        <location evidence="1">Membrane</location>
    </subcellularLocation>
</comment>
<dbReference type="CDD" id="cd07302">
    <property type="entry name" value="CHD"/>
    <property type="match status" value="1"/>
</dbReference>
<accession>A0A6I4HVA9</accession>
<proteinExistence type="inferred from homology"/>
<dbReference type="GO" id="GO:0000166">
    <property type="term" value="F:nucleotide binding"/>
    <property type="evidence" value="ECO:0007669"/>
    <property type="project" value="UniProtKB-KW"/>
</dbReference>
<dbReference type="GO" id="GO:0004016">
    <property type="term" value="F:adenylate cyclase activity"/>
    <property type="evidence" value="ECO:0007669"/>
    <property type="project" value="UniProtKB-ARBA"/>
</dbReference>
<gene>
    <name evidence="9" type="ORF">GO620_000300</name>
</gene>
<comment type="similarity">
    <text evidence="7">Belongs to the adenylyl cyclase class-4/guanylyl cyclase family.</text>
</comment>
<dbReference type="GO" id="GO:0009190">
    <property type="term" value="P:cyclic nucleotide biosynthetic process"/>
    <property type="evidence" value="ECO:0007669"/>
    <property type="project" value="InterPro"/>
</dbReference>
<dbReference type="InterPro" id="IPR011990">
    <property type="entry name" value="TPR-like_helical_dom_sf"/>
</dbReference>
<evidence type="ECO:0000313" key="9">
    <source>
        <dbReference type="EMBL" id="QQL49927.1"/>
    </source>
</evidence>
<keyword evidence="4" id="KW-1133">Transmembrane helix</keyword>
<evidence type="ECO:0000256" key="6">
    <source>
        <dbReference type="ARBA" id="ARBA00023239"/>
    </source>
</evidence>
<dbReference type="InterPro" id="IPR018297">
    <property type="entry name" value="A/G_cyclase_CS"/>
</dbReference>
<evidence type="ECO:0000259" key="8">
    <source>
        <dbReference type="PROSITE" id="PS50125"/>
    </source>
</evidence>
<dbReference type="Pfam" id="PF00211">
    <property type="entry name" value="Guanylate_cyc"/>
    <property type="match status" value="1"/>
</dbReference>
<dbReference type="SUPFAM" id="SSF55073">
    <property type="entry name" value="Nucleotide cyclase"/>
    <property type="match status" value="1"/>
</dbReference>
<evidence type="ECO:0000256" key="1">
    <source>
        <dbReference type="ARBA" id="ARBA00004370"/>
    </source>
</evidence>
<dbReference type="SUPFAM" id="SSF48452">
    <property type="entry name" value="TPR-like"/>
    <property type="match status" value="1"/>
</dbReference>
<name>A0A6I4HVA9_9SPHI</name>
<dbReference type="PROSITE" id="PS50125">
    <property type="entry name" value="GUANYLATE_CYCLASE_2"/>
    <property type="match status" value="1"/>
</dbReference>
<dbReference type="Proteomes" id="UP000429232">
    <property type="component" value="Chromosome"/>
</dbReference>
<keyword evidence="3" id="KW-0547">Nucleotide-binding</keyword>
<dbReference type="PANTHER" id="PTHR11920">
    <property type="entry name" value="GUANYLYL CYCLASE"/>
    <property type="match status" value="1"/>
</dbReference>
<protein>
    <recommendedName>
        <fullName evidence="8">Guanylate cyclase domain-containing protein</fullName>
    </recommendedName>
</protein>
<keyword evidence="2" id="KW-0812">Transmembrane</keyword>
<dbReference type="EMBL" id="CP066775">
    <property type="protein sequence ID" value="QQL49927.1"/>
    <property type="molecule type" value="Genomic_DNA"/>
</dbReference>
<dbReference type="InterPro" id="IPR029787">
    <property type="entry name" value="Nucleotide_cyclase"/>
</dbReference>
<evidence type="ECO:0000313" key="10">
    <source>
        <dbReference type="Proteomes" id="UP000429232"/>
    </source>
</evidence>
<sequence length="625" mass="71283">MRILYFLLLIIYTFSATGEAPKFHANNYQKKTLAGIMSMPDDSNKLRAYFTYADVSPFLGSNHAMLVETSSKMKTLAKKLHLPEYELEYYLFINHYHSRINDYAKASDDINKALELSRKLGDKVATIHALIHKAGSYVFLVEYNKALETYNQALNIARQIKNKELRNDRIGDVLTRIAKVYSDNLKKYDIALNYDNQAETILKGEAEDFQLGLAYAQLAKDNMYLQRYLEAYIYASLFLKTKATFNYFVNSEIYNTLGKIYANAPDNVLVKIGVEPKERFIKAIASIDKSIQLSEQADGYLPNISQGLKDLSEIYGAQKDYKKAYLNYKQYIIDRDSLENQNVVRRMLETQLNNDFQKQTDSLKFRQRLTSSELRVKKIQSYYFAGGIFVLLILSFFVYRNYRKAAYNNKRSDNLLLNILPADVAEELKTSGGSEARLFDEVTVLFTDFVNFTGISETLTPKELVNELHYCFKAFDEIITNHKIEKIKTIGDAYLAVAGLPIADVEHADNAVLAAIEISQFIENRKAQLGDRTFDIRIGIHSGSVVAGIVGVKKFAYDIWGDTVNTAARMEQNSVPGKINISEKTYDLIKTRFNCQYRGEIDAKNKGKLKMYFVGEISKPNITSA</sequence>
<evidence type="ECO:0000256" key="2">
    <source>
        <dbReference type="ARBA" id="ARBA00022692"/>
    </source>
</evidence>
<dbReference type="Gene3D" id="3.30.70.1230">
    <property type="entry name" value="Nucleotide cyclase"/>
    <property type="match status" value="1"/>
</dbReference>
<organism evidence="9 10">
    <name type="scientific">Mucilaginibacter ginkgonis</name>
    <dbReference type="NCBI Taxonomy" id="2682091"/>
    <lineage>
        <taxon>Bacteria</taxon>
        <taxon>Pseudomonadati</taxon>
        <taxon>Bacteroidota</taxon>
        <taxon>Sphingobacteriia</taxon>
        <taxon>Sphingobacteriales</taxon>
        <taxon>Sphingobacteriaceae</taxon>
        <taxon>Mucilaginibacter</taxon>
    </lineage>
</organism>
<dbReference type="GO" id="GO:0035556">
    <property type="term" value="P:intracellular signal transduction"/>
    <property type="evidence" value="ECO:0007669"/>
    <property type="project" value="InterPro"/>
</dbReference>
<evidence type="ECO:0000256" key="7">
    <source>
        <dbReference type="RuleBase" id="RU000405"/>
    </source>
</evidence>